<dbReference type="GO" id="GO:0004185">
    <property type="term" value="F:serine-type carboxypeptidase activity"/>
    <property type="evidence" value="ECO:0007669"/>
    <property type="project" value="InterPro"/>
</dbReference>
<sequence length="465" mass="51065">MKSLLPLLLLLVAVPSWADYRDFGQLLPKGSTFNLVLMSPEGQVEYSHGGDLLVPPASTTKLLTATAAWLSLGPEFRFHTQFLGTKPVNGVLADDLVLRMSGDPTLSRSDLYRLLQQLQALGVTRIRGDLLLDGSQFQGYTMAQGWPWDDLGICFAAASSALMLDSGCAKARLQRREQSYRLELAPWLPIALSHQITLAPPSPYCPLELTHGGENRYQLRGCFDKDLPLAIAIADPEAYLTAVLTQQLAELGIRLDGTIRAVTEPRQAPLLVEHRSVALDKLLRRVLADSNNQISDSLFRHIALAEGKPDSGFQASAIAVKQVLLRELALPLGNVALYDGSGLSRYNLIRAQDLAQLLRHWHQDERLAPLLPLLPTAGQDGTLRRRAGLAPVTGQYRGKSGTFAQVRNLAGVVTRADGSELIVVQMVSGIAEDNDTNRRMLTEFEQALYRCVQQSCFADDAKERI</sequence>
<dbReference type="GO" id="GO:0006508">
    <property type="term" value="P:proteolysis"/>
    <property type="evidence" value="ECO:0007669"/>
    <property type="project" value="InterPro"/>
</dbReference>
<evidence type="ECO:0000256" key="2">
    <source>
        <dbReference type="ARBA" id="ARBA00022801"/>
    </source>
</evidence>
<dbReference type="InterPro" id="IPR012338">
    <property type="entry name" value="Beta-lactam/transpept-like"/>
</dbReference>
<evidence type="ECO:0000313" key="5">
    <source>
        <dbReference type="Proteomes" id="UP000184268"/>
    </source>
</evidence>
<dbReference type="SUPFAM" id="SSF56601">
    <property type="entry name" value="beta-lactamase/transpeptidase-like"/>
    <property type="match status" value="1"/>
</dbReference>
<keyword evidence="3" id="KW-0732">Signal</keyword>
<dbReference type="GO" id="GO:0000270">
    <property type="term" value="P:peptidoglycan metabolic process"/>
    <property type="evidence" value="ECO:0007669"/>
    <property type="project" value="TreeGrafter"/>
</dbReference>
<dbReference type="Gene3D" id="3.50.80.20">
    <property type="entry name" value="D-Ala-D-Ala carboxypeptidase C, peptidase S13"/>
    <property type="match status" value="1"/>
</dbReference>
<organism evidence="4 5">
    <name type="scientific">Ferrimonas marina</name>
    <dbReference type="NCBI Taxonomy" id="299255"/>
    <lineage>
        <taxon>Bacteria</taxon>
        <taxon>Pseudomonadati</taxon>
        <taxon>Pseudomonadota</taxon>
        <taxon>Gammaproteobacteria</taxon>
        <taxon>Alteromonadales</taxon>
        <taxon>Ferrimonadaceae</taxon>
        <taxon>Ferrimonas</taxon>
    </lineage>
</organism>
<dbReference type="PANTHER" id="PTHR30023">
    <property type="entry name" value="D-ALANYL-D-ALANINE CARBOXYPEPTIDASE"/>
    <property type="match status" value="1"/>
</dbReference>
<dbReference type="RefSeq" id="WP_067654536.1">
    <property type="nucleotide sequence ID" value="NZ_FQXG01000001.1"/>
</dbReference>
<dbReference type="OrthoDB" id="9802627at2"/>
<accession>A0A1M5NB41</accession>
<protein>
    <submittedName>
        <fullName evidence="4">D-alanyl-D-alanine carboxypeptidase / D-alanyl-D-alanine-endopeptidase (Penicillin-binding protein 4)</fullName>
    </submittedName>
</protein>
<name>A0A1M5NB41_9GAMM</name>
<dbReference type="Gene3D" id="3.40.710.10">
    <property type="entry name" value="DD-peptidase/beta-lactamase superfamily"/>
    <property type="match status" value="1"/>
</dbReference>
<dbReference type="NCBIfam" id="TIGR00666">
    <property type="entry name" value="PBP4"/>
    <property type="match status" value="1"/>
</dbReference>
<proteinExistence type="inferred from homology"/>
<evidence type="ECO:0000256" key="3">
    <source>
        <dbReference type="SAM" id="SignalP"/>
    </source>
</evidence>
<dbReference type="Pfam" id="PF02113">
    <property type="entry name" value="Peptidase_S13"/>
    <property type="match status" value="1"/>
</dbReference>
<dbReference type="STRING" id="299255.SAMN02745129_0968"/>
<dbReference type="InterPro" id="IPR000667">
    <property type="entry name" value="Peptidase_S13"/>
</dbReference>
<feature type="chain" id="PRO_5009912553" evidence="3">
    <location>
        <begin position="19"/>
        <end position="465"/>
    </location>
</feature>
<dbReference type="Proteomes" id="UP000184268">
    <property type="component" value="Unassembled WGS sequence"/>
</dbReference>
<keyword evidence="5" id="KW-1185">Reference proteome</keyword>
<keyword evidence="4" id="KW-0645">Protease</keyword>
<evidence type="ECO:0000256" key="1">
    <source>
        <dbReference type="ARBA" id="ARBA00006096"/>
    </source>
</evidence>
<keyword evidence="4" id="KW-0121">Carboxypeptidase</keyword>
<reference evidence="4 5" key="1">
    <citation type="submission" date="2016-11" db="EMBL/GenBank/DDBJ databases">
        <authorList>
            <person name="Jaros S."/>
            <person name="Januszkiewicz K."/>
            <person name="Wedrychowicz H."/>
        </authorList>
    </citation>
    <scope>NUCLEOTIDE SEQUENCE [LARGE SCALE GENOMIC DNA]</scope>
    <source>
        <strain evidence="4 5">DSM 16917</strain>
    </source>
</reference>
<dbReference type="AlphaFoldDB" id="A0A1M5NB41"/>
<feature type="signal peptide" evidence="3">
    <location>
        <begin position="1"/>
        <end position="18"/>
    </location>
</feature>
<keyword evidence="2" id="KW-0378">Hydrolase</keyword>
<dbReference type="EMBL" id="FQXG01000001">
    <property type="protein sequence ID" value="SHG86717.1"/>
    <property type="molecule type" value="Genomic_DNA"/>
</dbReference>
<gene>
    <name evidence="4" type="ORF">SAMN02745129_0968</name>
</gene>
<dbReference type="PANTHER" id="PTHR30023:SF0">
    <property type="entry name" value="PENICILLIN-SENSITIVE CARBOXYPEPTIDASE A"/>
    <property type="match status" value="1"/>
</dbReference>
<comment type="similarity">
    <text evidence="1">Belongs to the peptidase S13 family.</text>
</comment>
<dbReference type="PRINTS" id="PR00922">
    <property type="entry name" value="DADACBPTASE3"/>
</dbReference>
<evidence type="ECO:0000313" key="4">
    <source>
        <dbReference type="EMBL" id="SHG86717.1"/>
    </source>
</evidence>